<dbReference type="STRING" id="680026.AB733_08960"/>
<dbReference type="InterPro" id="IPR007487">
    <property type="entry name" value="ABC_transpt-TYRBP-like"/>
</dbReference>
<feature type="signal peptide" evidence="1">
    <location>
        <begin position="1"/>
        <end position="23"/>
    </location>
</feature>
<dbReference type="EMBL" id="PYLZ01000008">
    <property type="protein sequence ID" value="PSW23630.1"/>
    <property type="molecule type" value="Genomic_DNA"/>
</dbReference>
<dbReference type="PANTHER" id="PTHR35271:SF1">
    <property type="entry name" value="ABC TRANSPORTER, SUBSTRATE-BINDING LIPOPROTEIN"/>
    <property type="match status" value="1"/>
</dbReference>
<dbReference type="OrthoDB" id="6211339at2"/>
<evidence type="ECO:0000256" key="1">
    <source>
        <dbReference type="SAM" id="SignalP"/>
    </source>
</evidence>
<proteinExistence type="predicted"/>
<dbReference type="Proteomes" id="UP000240481">
    <property type="component" value="Unassembled WGS sequence"/>
</dbReference>
<keyword evidence="1" id="KW-0732">Signal</keyword>
<evidence type="ECO:0008006" key="4">
    <source>
        <dbReference type="Google" id="ProtNLM"/>
    </source>
</evidence>
<gene>
    <name evidence="2" type="ORF">C9I94_15910</name>
</gene>
<dbReference type="PANTHER" id="PTHR35271">
    <property type="entry name" value="ABC TRANSPORTER, SUBSTRATE-BINDING LIPOPROTEIN-RELATED"/>
    <property type="match status" value="1"/>
</dbReference>
<name>A0A2T3P576_9GAMM</name>
<keyword evidence="3" id="KW-1185">Reference proteome</keyword>
<dbReference type="Pfam" id="PF04392">
    <property type="entry name" value="ABC_sub_bind"/>
    <property type="match status" value="1"/>
</dbReference>
<organism evidence="2 3">
    <name type="scientific">Photobacterium swingsii</name>
    <dbReference type="NCBI Taxonomy" id="680026"/>
    <lineage>
        <taxon>Bacteria</taxon>
        <taxon>Pseudomonadati</taxon>
        <taxon>Pseudomonadota</taxon>
        <taxon>Gammaproteobacteria</taxon>
        <taxon>Vibrionales</taxon>
        <taxon>Vibrionaceae</taxon>
        <taxon>Photobacterium</taxon>
    </lineage>
</organism>
<evidence type="ECO:0000313" key="2">
    <source>
        <dbReference type="EMBL" id="PSW23630.1"/>
    </source>
</evidence>
<accession>A0A2T3P576</accession>
<comment type="caution">
    <text evidence="2">The sequence shown here is derived from an EMBL/GenBank/DDBJ whole genome shotgun (WGS) entry which is preliminary data.</text>
</comment>
<reference evidence="2 3" key="1">
    <citation type="submission" date="2018-01" db="EMBL/GenBank/DDBJ databases">
        <title>Whole genome sequencing of Histamine producing bacteria.</title>
        <authorList>
            <person name="Butler K."/>
        </authorList>
    </citation>
    <scope>NUCLEOTIDE SEQUENCE [LARGE SCALE GENOMIC DNA]</scope>
    <source>
        <strain evidence="2 3">DSM 24669</strain>
    </source>
</reference>
<evidence type="ECO:0000313" key="3">
    <source>
        <dbReference type="Proteomes" id="UP000240481"/>
    </source>
</evidence>
<dbReference type="AlphaFoldDB" id="A0A2T3P576"/>
<dbReference type="Gene3D" id="3.40.50.2300">
    <property type="match status" value="2"/>
</dbReference>
<sequence length="381" mass="41881">MIERLMTFVMSSCLMLISFLAHANWPEWLGDDLQPTASSHWKAEVTEDSVLYSAKQALPRVLVIVSRKATSYDVALKTLLSEYSRELPQAQWVVRKLPSTQVELTTLLKQAESKVNLIYTLGSKATVEVRNVYAGGKLPVISVNAKDPVQLGLIEHYSGSGDNFAFTSLNLPADVVLNFMQRFKPTLKSIGILYANTNRSAYLTQFLPLKRVAEQAGIKIVPIAVDETMADLKLDAAMSRGIQQLQADDPQLAHSVLWLTGSSSLLSRVDEINQYSKKLALISAVPDVVNQTEHSALMSFGVSFVNNAHQAAIYGLQVIKGEIDVGQLPVGVISPPDIAISFQQAKRINQQVPFVLMEMASDVYGVNGTVIRLDGKPVKER</sequence>
<feature type="chain" id="PRO_5015604412" description="ABC transporter substrate-binding protein" evidence="1">
    <location>
        <begin position="24"/>
        <end position="381"/>
    </location>
</feature>
<protein>
    <recommendedName>
        <fullName evidence="4">ABC transporter substrate-binding protein</fullName>
    </recommendedName>
</protein>